<feature type="compositionally biased region" description="Basic residues" evidence="1">
    <location>
        <begin position="399"/>
        <end position="410"/>
    </location>
</feature>
<evidence type="ECO:0000313" key="3">
    <source>
        <dbReference type="EMBL" id="EJD74532.1"/>
    </source>
</evidence>
<dbReference type="CTD" id="9945094"/>
<keyword evidence="3" id="KW-0418">Kinase</keyword>
<feature type="compositionally biased region" description="Basic and acidic residues" evidence="1">
    <location>
        <begin position="351"/>
        <end position="372"/>
    </location>
</feature>
<dbReference type="InterPro" id="IPR011009">
    <property type="entry name" value="Kinase-like_dom_sf"/>
</dbReference>
<dbReference type="PROSITE" id="PS50011">
    <property type="entry name" value="PROTEIN_KINASE_DOM"/>
    <property type="match status" value="1"/>
</dbReference>
<feature type="region of interest" description="Disordered" evidence="1">
    <location>
        <begin position="351"/>
        <end position="410"/>
    </location>
</feature>
<dbReference type="OrthoDB" id="5979581at2759"/>
<feature type="compositionally biased region" description="Polar residues" evidence="1">
    <location>
        <begin position="373"/>
        <end position="382"/>
    </location>
</feature>
<dbReference type="KEGG" id="loa:LOAG_18158"/>
<dbReference type="InParanoid" id="A0A1S0UFR6"/>
<accession>A0A1S0UFR6</accession>
<reference evidence="3" key="1">
    <citation type="submission" date="2012-04" db="EMBL/GenBank/DDBJ databases">
        <title>The Genome Sequence of Loa loa.</title>
        <authorList>
            <consortium name="The Broad Institute Genome Sequencing Platform"/>
            <consortium name="Broad Institute Genome Sequencing Center for Infectious Disease"/>
            <person name="Nutman T.B."/>
            <person name="Fink D.L."/>
            <person name="Russ C."/>
            <person name="Young S."/>
            <person name="Zeng Q."/>
            <person name="Gargeya S."/>
            <person name="Alvarado L."/>
            <person name="Berlin A."/>
            <person name="Chapman S.B."/>
            <person name="Chen Z."/>
            <person name="Freedman E."/>
            <person name="Gellesch M."/>
            <person name="Goldberg J."/>
            <person name="Griggs A."/>
            <person name="Gujja S."/>
            <person name="Heilman E.R."/>
            <person name="Heiman D."/>
            <person name="Howarth C."/>
            <person name="Mehta T."/>
            <person name="Neiman D."/>
            <person name="Pearson M."/>
            <person name="Roberts A."/>
            <person name="Saif S."/>
            <person name="Shea T."/>
            <person name="Shenoy N."/>
            <person name="Sisk P."/>
            <person name="Stolte C."/>
            <person name="Sykes S."/>
            <person name="White J."/>
            <person name="Yandava C."/>
            <person name="Haas B."/>
            <person name="Henn M.R."/>
            <person name="Nusbaum C."/>
            <person name="Birren B."/>
        </authorList>
    </citation>
    <scope>NUCLEOTIDE SEQUENCE [LARGE SCALE GENOMIC DNA]</scope>
</reference>
<dbReference type="GeneID" id="9945094"/>
<dbReference type="InterPro" id="IPR050235">
    <property type="entry name" value="CK1_Ser-Thr_kinase"/>
</dbReference>
<dbReference type="Pfam" id="PF00069">
    <property type="entry name" value="Pkinase"/>
    <property type="match status" value="1"/>
</dbReference>
<dbReference type="PANTHER" id="PTHR11909">
    <property type="entry name" value="CASEIN KINASE-RELATED"/>
    <property type="match status" value="1"/>
</dbReference>
<protein>
    <submittedName>
        <fullName evidence="3">Serine/threonine protein kinase</fullName>
    </submittedName>
</protein>
<evidence type="ECO:0000259" key="2">
    <source>
        <dbReference type="PROSITE" id="PS50011"/>
    </source>
</evidence>
<feature type="domain" description="Protein kinase" evidence="2">
    <location>
        <begin position="20"/>
        <end position="325"/>
    </location>
</feature>
<dbReference type="GO" id="GO:0004674">
    <property type="term" value="F:protein serine/threonine kinase activity"/>
    <property type="evidence" value="ECO:0007669"/>
    <property type="project" value="UniProtKB-KW"/>
</dbReference>
<feature type="compositionally biased region" description="Basic and acidic residues" evidence="1">
    <location>
        <begin position="383"/>
        <end position="392"/>
    </location>
</feature>
<dbReference type="AlphaFoldDB" id="A0A1S0UFR6"/>
<name>A0A1S0UFR6_LOALO</name>
<gene>
    <name evidence="3" type="ORF">LOAG_18158</name>
</gene>
<dbReference type="OMA" id="RLYYCER"/>
<keyword evidence="3" id="KW-0723">Serine/threonine-protein kinase</keyword>
<dbReference type="Gene3D" id="1.10.510.10">
    <property type="entry name" value="Transferase(Phosphotransferase) domain 1"/>
    <property type="match status" value="1"/>
</dbReference>
<keyword evidence="3" id="KW-0808">Transferase</keyword>
<dbReference type="InterPro" id="IPR000719">
    <property type="entry name" value="Prot_kinase_dom"/>
</dbReference>
<organism evidence="3">
    <name type="scientific">Loa loa</name>
    <name type="common">Eye worm</name>
    <name type="synonym">Filaria loa</name>
    <dbReference type="NCBI Taxonomy" id="7209"/>
    <lineage>
        <taxon>Eukaryota</taxon>
        <taxon>Metazoa</taxon>
        <taxon>Ecdysozoa</taxon>
        <taxon>Nematoda</taxon>
        <taxon>Chromadorea</taxon>
        <taxon>Rhabditida</taxon>
        <taxon>Spirurina</taxon>
        <taxon>Spiruromorpha</taxon>
        <taxon>Filarioidea</taxon>
        <taxon>Onchocercidae</taxon>
        <taxon>Loa</taxon>
    </lineage>
</organism>
<proteinExistence type="predicted"/>
<feature type="region of interest" description="Disordered" evidence="1">
    <location>
        <begin position="452"/>
        <end position="471"/>
    </location>
</feature>
<sequence length="471" mass="54925">MSKTNPLAIRLAPGTIIEGRFLFETLSVGRYSTVFKVEDKLDSRQKYCIKIEYDRGPKINYLHQEIAVLHKLETRGYMARLYYCERCKPIEYDRGPKINYLHQEIAVLHKLETRGYMARLYYCERCKPFSFMLTTLFGKSIWMLRQNLPNKLVSPGCAARIAVHTLYQIKQIHEVGYILRDLKIGDMLIGLNGKAAKMIFLVDFGMCRTYIRKNVNGSVVIRPQREKVFVRGILSSPRVHKRQDVCRADDLWSLVYILIDLTAGLPWREIKIEKPVAEQKETISDAKLFKDCPEEWIKIMEHVRFLRYESRPNYKLIYDHLQETLVRFQVSYSDPWDWDLVGNNVIIERDSKERTSSSHSKSEQIGESRSERISLQSDSDNEWSSKTDRNENSMDIPKLRNRAGTRPRRKNPFNEIISALQSSISLVPVKSTNQQSPTLLLSKQKRLLATEYDPSFPTTNPEEFEKNDIGI</sequence>
<evidence type="ECO:0000256" key="1">
    <source>
        <dbReference type="SAM" id="MobiDB-lite"/>
    </source>
</evidence>
<dbReference type="EMBL" id="JH712274">
    <property type="protein sequence ID" value="EJD74532.1"/>
    <property type="molecule type" value="Genomic_DNA"/>
</dbReference>
<dbReference type="RefSeq" id="XP_020305448.1">
    <property type="nucleotide sequence ID" value="XM_020450824.1"/>
</dbReference>
<dbReference type="SMART" id="SM00220">
    <property type="entry name" value="S_TKc"/>
    <property type="match status" value="1"/>
</dbReference>
<dbReference type="GO" id="GO:0005524">
    <property type="term" value="F:ATP binding"/>
    <property type="evidence" value="ECO:0007669"/>
    <property type="project" value="InterPro"/>
</dbReference>
<dbReference type="SUPFAM" id="SSF56112">
    <property type="entry name" value="Protein kinase-like (PK-like)"/>
    <property type="match status" value="1"/>
</dbReference>